<organism evidence="1 2">
    <name type="scientific">Coprinellus micaceus</name>
    <name type="common">Glistening ink-cap mushroom</name>
    <name type="synonym">Coprinus micaceus</name>
    <dbReference type="NCBI Taxonomy" id="71717"/>
    <lineage>
        <taxon>Eukaryota</taxon>
        <taxon>Fungi</taxon>
        <taxon>Dikarya</taxon>
        <taxon>Basidiomycota</taxon>
        <taxon>Agaricomycotina</taxon>
        <taxon>Agaricomycetes</taxon>
        <taxon>Agaricomycetidae</taxon>
        <taxon>Agaricales</taxon>
        <taxon>Agaricineae</taxon>
        <taxon>Psathyrellaceae</taxon>
        <taxon>Coprinellus</taxon>
    </lineage>
</organism>
<dbReference type="AlphaFoldDB" id="A0A4Y7TQ10"/>
<gene>
    <name evidence="1" type="ORF">FA13DRAFT_1787744</name>
</gene>
<protein>
    <submittedName>
        <fullName evidence="1">Uncharacterized protein</fullName>
    </submittedName>
</protein>
<proteinExistence type="predicted"/>
<evidence type="ECO:0000313" key="1">
    <source>
        <dbReference type="EMBL" id="TEB36280.1"/>
    </source>
</evidence>
<name>A0A4Y7TQ10_COPMI</name>
<sequence length="234" mass="26192">MSPPMTSSTRSQPIRLSTITDGEASNANIVAGGVIPQHAPSDWWTVAEAEDPRRESVVLGEVPITANWIITPIHLISPEQEKFILCCGFFIHQAREQNQEVELRSLIEGRFFGEWLIALGEDMVDRLAKTHHNICRVLSWAALSTRRVTVESSWELVLSLPILDILLHMMSCLAEHDQAHRRLGLDPADVRAHHDDIYERTTELEDTSGLRLTGGGVIDLTVDAEARFVDLTKD</sequence>
<keyword evidence="2" id="KW-1185">Reference proteome</keyword>
<dbReference type="Proteomes" id="UP000298030">
    <property type="component" value="Unassembled WGS sequence"/>
</dbReference>
<accession>A0A4Y7TQ10</accession>
<reference evidence="1 2" key="1">
    <citation type="journal article" date="2019" name="Nat. Ecol. Evol.">
        <title>Megaphylogeny resolves global patterns of mushroom evolution.</title>
        <authorList>
            <person name="Varga T."/>
            <person name="Krizsan K."/>
            <person name="Foldi C."/>
            <person name="Dima B."/>
            <person name="Sanchez-Garcia M."/>
            <person name="Sanchez-Ramirez S."/>
            <person name="Szollosi G.J."/>
            <person name="Szarkandi J.G."/>
            <person name="Papp V."/>
            <person name="Albert L."/>
            <person name="Andreopoulos W."/>
            <person name="Angelini C."/>
            <person name="Antonin V."/>
            <person name="Barry K.W."/>
            <person name="Bougher N.L."/>
            <person name="Buchanan P."/>
            <person name="Buyck B."/>
            <person name="Bense V."/>
            <person name="Catcheside P."/>
            <person name="Chovatia M."/>
            <person name="Cooper J."/>
            <person name="Damon W."/>
            <person name="Desjardin D."/>
            <person name="Finy P."/>
            <person name="Geml J."/>
            <person name="Haridas S."/>
            <person name="Hughes K."/>
            <person name="Justo A."/>
            <person name="Karasinski D."/>
            <person name="Kautmanova I."/>
            <person name="Kiss B."/>
            <person name="Kocsube S."/>
            <person name="Kotiranta H."/>
            <person name="LaButti K.M."/>
            <person name="Lechner B.E."/>
            <person name="Liimatainen K."/>
            <person name="Lipzen A."/>
            <person name="Lukacs Z."/>
            <person name="Mihaltcheva S."/>
            <person name="Morgado L.N."/>
            <person name="Niskanen T."/>
            <person name="Noordeloos M.E."/>
            <person name="Ohm R.A."/>
            <person name="Ortiz-Santana B."/>
            <person name="Ovrebo C."/>
            <person name="Racz N."/>
            <person name="Riley R."/>
            <person name="Savchenko A."/>
            <person name="Shiryaev A."/>
            <person name="Soop K."/>
            <person name="Spirin V."/>
            <person name="Szebenyi C."/>
            <person name="Tomsovsky M."/>
            <person name="Tulloss R.E."/>
            <person name="Uehling J."/>
            <person name="Grigoriev I.V."/>
            <person name="Vagvolgyi C."/>
            <person name="Papp T."/>
            <person name="Martin F.M."/>
            <person name="Miettinen O."/>
            <person name="Hibbett D.S."/>
            <person name="Nagy L.G."/>
        </authorList>
    </citation>
    <scope>NUCLEOTIDE SEQUENCE [LARGE SCALE GENOMIC DNA]</scope>
    <source>
        <strain evidence="1 2">FP101781</strain>
    </source>
</reference>
<evidence type="ECO:0000313" key="2">
    <source>
        <dbReference type="Proteomes" id="UP000298030"/>
    </source>
</evidence>
<dbReference type="EMBL" id="QPFP01000006">
    <property type="protein sequence ID" value="TEB36280.1"/>
    <property type="molecule type" value="Genomic_DNA"/>
</dbReference>
<comment type="caution">
    <text evidence="1">The sequence shown here is derived from an EMBL/GenBank/DDBJ whole genome shotgun (WGS) entry which is preliminary data.</text>
</comment>